<dbReference type="Proteomes" id="UP000824366">
    <property type="component" value="Chromosome"/>
</dbReference>
<name>A0ABM7MNE2_9BURK</name>
<dbReference type="EMBL" id="AP024238">
    <property type="protein sequence ID" value="BCO27768.1"/>
    <property type="molecule type" value="Genomic_DNA"/>
</dbReference>
<keyword evidence="2" id="KW-1185">Reference proteome</keyword>
<protein>
    <submittedName>
        <fullName evidence="1">Uncharacterized protein</fullName>
    </submittedName>
</protein>
<gene>
    <name evidence="1" type="ORF">MIZ03_2657</name>
</gene>
<proteinExistence type="predicted"/>
<organism evidence="1 2">
    <name type="scientific">Rhodoferax lithotrophicus</name>
    <dbReference type="NCBI Taxonomy" id="2798804"/>
    <lineage>
        <taxon>Bacteria</taxon>
        <taxon>Pseudomonadati</taxon>
        <taxon>Pseudomonadota</taxon>
        <taxon>Betaproteobacteria</taxon>
        <taxon>Burkholderiales</taxon>
        <taxon>Comamonadaceae</taxon>
        <taxon>Rhodoferax</taxon>
    </lineage>
</organism>
<evidence type="ECO:0000313" key="1">
    <source>
        <dbReference type="EMBL" id="BCO27768.1"/>
    </source>
</evidence>
<accession>A0ABM7MNE2</accession>
<reference evidence="1 2" key="1">
    <citation type="journal article" date="2021" name="Microbiol. Spectr.">
        <title>A Single Bacterium Capable of Oxidation and Reduction of Iron at Circumneutral pH.</title>
        <authorList>
            <person name="Kato S."/>
            <person name="Ohkuma M."/>
        </authorList>
    </citation>
    <scope>NUCLEOTIDE SEQUENCE [LARGE SCALE GENOMIC DNA]</scope>
    <source>
        <strain evidence="1 2">MIZ03</strain>
    </source>
</reference>
<sequence>MWLEVVATKTLAYTTPQYPTTQNPLKIASRADRKSASSYFIDS</sequence>
<evidence type="ECO:0000313" key="2">
    <source>
        <dbReference type="Proteomes" id="UP000824366"/>
    </source>
</evidence>